<organism evidence="3 4">
    <name type="scientific">Halogeometricum borinquense</name>
    <dbReference type="NCBI Taxonomy" id="60847"/>
    <lineage>
        <taxon>Archaea</taxon>
        <taxon>Methanobacteriati</taxon>
        <taxon>Methanobacteriota</taxon>
        <taxon>Stenosarchaea group</taxon>
        <taxon>Halobacteria</taxon>
        <taxon>Halobacteriales</taxon>
        <taxon>Haloferacaceae</taxon>
        <taxon>Halogeometricum</taxon>
    </lineage>
</organism>
<dbReference type="Proteomes" id="UP000294028">
    <property type="component" value="Unassembled WGS sequence"/>
</dbReference>
<proteinExistence type="predicted"/>
<dbReference type="EMBL" id="RZHH01000002">
    <property type="protein sequence ID" value="RYJ14448.1"/>
    <property type="molecule type" value="Genomic_DNA"/>
</dbReference>
<evidence type="ECO:0000259" key="2">
    <source>
        <dbReference type="Pfam" id="PF11127"/>
    </source>
</evidence>
<dbReference type="OMA" id="NATTQFC"/>
<evidence type="ECO:0000313" key="3">
    <source>
        <dbReference type="EMBL" id="RYJ14448.1"/>
    </source>
</evidence>
<sequence length="87" mass="9138">MESSHLHMRQNVGESDRILRGVLGVWLVAVAVSALRVGRRTTAAITGLAGLGLLQNAATGFCGGNRLFGIDTTRSDEVAGDEETGEK</sequence>
<protein>
    <submittedName>
        <fullName evidence="3">DUF2892 domain-containing protein</fullName>
    </submittedName>
</protein>
<feature type="transmembrane region" description="Helical" evidence="1">
    <location>
        <begin position="18"/>
        <end position="38"/>
    </location>
</feature>
<gene>
    <name evidence="3" type="ORF">ELS19_11105</name>
</gene>
<keyword evidence="1" id="KW-0472">Membrane</keyword>
<evidence type="ECO:0000256" key="1">
    <source>
        <dbReference type="SAM" id="Phobius"/>
    </source>
</evidence>
<name>A0A482TGY5_9EURY</name>
<reference evidence="3 4" key="1">
    <citation type="submission" date="2018-12" db="EMBL/GenBank/DDBJ databases">
        <title>Genome analysis provides insights into bioremediation potentialities of Halogeometricum borinquense strain N11.</title>
        <authorList>
            <person name="Najjari A."/>
            <person name="Youssef N."/>
            <person name="Fhoula I."/>
            <person name="Ben Dhia O."/>
            <person name="Mahjoubi M."/>
            <person name="Ouzari H.I."/>
            <person name="Cherif A."/>
        </authorList>
    </citation>
    <scope>NUCLEOTIDE SEQUENCE [LARGE SCALE GENOMIC DNA]</scope>
    <source>
        <strain evidence="3 4">N11</strain>
    </source>
</reference>
<comment type="caution">
    <text evidence="3">The sequence shown here is derived from an EMBL/GenBank/DDBJ whole genome shotgun (WGS) entry which is preliminary data.</text>
</comment>
<evidence type="ECO:0000313" key="4">
    <source>
        <dbReference type="Proteomes" id="UP000294028"/>
    </source>
</evidence>
<accession>A0A482TGY5</accession>
<dbReference type="AlphaFoldDB" id="A0A482TGY5"/>
<keyword evidence="1" id="KW-1133">Transmembrane helix</keyword>
<dbReference type="InterPro" id="IPR021309">
    <property type="entry name" value="YgaP-like_TM"/>
</dbReference>
<keyword evidence="1" id="KW-0812">Transmembrane</keyword>
<dbReference type="Pfam" id="PF11127">
    <property type="entry name" value="YgaP-like_TM"/>
    <property type="match status" value="1"/>
</dbReference>
<feature type="domain" description="Inner membrane protein YgaP-like transmembrane" evidence="2">
    <location>
        <begin position="8"/>
        <end position="74"/>
    </location>
</feature>